<dbReference type="Pfam" id="PF07698">
    <property type="entry name" value="7TM-7TMR_HD"/>
    <property type="match status" value="1"/>
</dbReference>
<dbReference type="OrthoDB" id="9806952at2"/>
<feature type="transmembrane region" description="Helical" evidence="2">
    <location>
        <begin position="541"/>
        <end position="567"/>
    </location>
</feature>
<name>A0A0V7ZC69_9CYAN</name>
<comment type="caution">
    <text evidence="4">The sequence shown here is derived from an EMBL/GenBank/DDBJ whole genome shotgun (WGS) entry which is preliminary data.</text>
</comment>
<dbReference type="SMART" id="SM00471">
    <property type="entry name" value="HDc"/>
    <property type="match status" value="1"/>
</dbReference>
<evidence type="ECO:0000313" key="4">
    <source>
        <dbReference type="EMBL" id="KST62116.1"/>
    </source>
</evidence>
<dbReference type="Pfam" id="PF07697">
    <property type="entry name" value="7TMR-HDED"/>
    <property type="match status" value="1"/>
</dbReference>
<dbReference type="PANTHER" id="PTHR36442">
    <property type="entry name" value="CYCLIC-DI-AMP PHOSPHODIESTERASE PGPH"/>
    <property type="match status" value="1"/>
</dbReference>
<feature type="region of interest" description="Disordered" evidence="1">
    <location>
        <begin position="218"/>
        <end position="245"/>
    </location>
</feature>
<feature type="domain" description="HD/PDEase" evidence="3">
    <location>
        <begin position="628"/>
        <end position="790"/>
    </location>
</feature>
<keyword evidence="4" id="KW-0378">Hydrolase</keyword>
<keyword evidence="5" id="KW-1185">Reference proteome</keyword>
<dbReference type="InterPro" id="IPR011624">
    <property type="entry name" value="Metal-dep_PHydrolase_7TM_extra"/>
</dbReference>
<proteinExistence type="predicted"/>
<sequence length="854" mass="95777">MKTQSFLQSLTQQLNYWERRYKVLRRLYLSKVNEKGKYKIVKISTNNAKSLKSKNGGYALSMSCIPEHSSTVFVIAVVLLTGVMGQKFYNQPQLKVGAIAPKTIYAPRTANIEDKKETKILRKIATQHSLPVLMVDREIDDKIKQSLNKNLNQFNEIRETLGSFPFLDSLLLKIPTQRYLRSAPEQEWKALLIAIDAREYYLKTMLPSSQNQAEAINTPNLESGNNAVNGDKKKPQPSNYSQKPDFVSSVKELTNYRLKNSPKNLYLLLDKIIEARKQFAGAKQKARAQKIIDNENIFLDISDKQWEQAQIGIDQSLNRILTQGISPGIPPQIVRDTVRTQVEGVVPKNAEELASKLLLEILKPNLKKDEKQTRLRAEQAAARIEPVIRIVKKGEIVIRKGKEISEWDFEVLEHYKLNRREVNWLGLAGVATTITITVGIFAVIERRIKYRMRQSDRLLVLLLILSTPIFIILGTPYTTWSGVGLLLGGFYGPVLGVTTLGLLLFLIPLSLEVSKVALLAGAAGGILASCFAKRLRCREELALLGIAIALTEGGVFLIVRLLVSAAYGSAGYFVLQEAALFALSGLAWSIVALGLSPYLEKIFDLVTPIRLAELANPNRPLLKRLATEAPGTFQHTLLVATLAEAAAKQLKCDVELVRAGTLYHDIGKMHDPQGFIENQMGEPNKHETEIQDPWKSAQIIKKHVTEGLVMARKHSLPSAIQSFIPEHQGDMLIAYFHHQAQQIAQENPQIEVKESDFRYDGPIPQSRETGIVMLADSCEAALRSLKDATPEQALIMVNNILRARWKDNQLVDSGLSRQDLSRIAEIFVEVWQQFHHKRIAYPKSKIATQKSGKS</sequence>
<dbReference type="InterPro" id="IPR052722">
    <property type="entry name" value="PgpH_phosphodiesterase"/>
</dbReference>
<organism evidence="4 5">
    <name type="scientific">Mastigocoleus testarum BC008</name>
    <dbReference type="NCBI Taxonomy" id="371196"/>
    <lineage>
        <taxon>Bacteria</taxon>
        <taxon>Bacillati</taxon>
        <taxon>Cyanobacteriota</taxon>
        <taxon>Cyanophyceae</taxon>
        <taxon>Nostocales</taxon>
        <taxon>Hapalosiphonaceae</taxon>
        <taxon>Mastigocoleus</taxon>
    </lineage>
</organism>
<keyword evidence="2" id="KW-1133">Transmembrane helix</keyword>
<dbReference type="NCBIfam" id="TIGR00277">
    <property type="entry name" value="HDIG"/>
    <property type="match status" value="1"/>
</dbReference>
<dbReference type="InterPro" id="IPR006675">
    <property type="entry name" value="HDIG_dom"/>
</dbReference>
<dbReference type="InterPro" id="IPR011621">
    <property type="entry name" value="Metal-dep_PHydrolase_7TM_intra"/>
</dbReference>
<reference evidence="4 5" key="1">
    <citation type="journal article" date="2015" name="Genome Announc.">
        <title>Draft Genome of the Euendolithic (true boring) Cyanobacterium Mastigocoleus testarum strain BC008.</title>
        <authorList>
            <person name="Guida B.S."/>
            <person name="Garcia-Pichel F."/>
        </authorList>
    </citation>
    <scope>NUCLEOTIDE SEQUENCE [LARGE SCALE GENOMIC DNA]</scope>
    <source>
        <strain evidence="4 5">BC008</strain>
    </source>
</reference>
<keyword evidence="2" id="KW-0472">Membrane</keyword>
<feature type="transmembrane region" description="Helical" evidence="2">
    <location>
        <begin position="424"/>
        <end position="444"/>
    </location>
</feature>
<evidence type="ECO:0000256" key="1">
    <source>
        <dbReference type="SAM" id="MobiDB-lite"/>
    </source>
</evidence>
<dbReference type="PANTHER" id="PTHR36442:SF1">
    <property type="entry name" value="CYCLIC-DI-AMP PHOSPHODIESTERASE PGPH"/>
    <property type="match status" value="1"/>
</dbReference>
<feature type="transmembrane region" description="Helical" evidence="2">
    <location>
        <begin position="456"/>
        <end position="478"/>
    </location>
</feature>
<dbReference type="Gene3D" id="1.10.3210.10">
    <property type="entry name" value="Hypothetical protein af1432"/>
    <property type="match status" value="1"/>
</dbReference>
<dbReference type="EMBL" id="LMTZ01000162">
    <property type="protein sequence ID" value="KST62116.1"/>
    <property type="molecule type" value="Genomic_DNA"/>
</dbReference>
<accession>A0A0V7ZC69</accession>
<feature type="transmembrane region" description="Helical" evidence="2">
    <location>
        <begin position="579"/>
        <end position="599"/>
    </location>
</feature>
<dbReference type="Proteomes" id="UP000053372">
    <property type="component" value="Unassembled WGS sequence"/>
</dbReference>
<gene>
    <name evidence="4" type="ORF">BC008_37330</name>
</gene>
<protein>
    <submittedName>
        <fullName evidence="4">Phosphohydrolase</fullName>
    </submittedName>
</protein>
<feature type="compositionally biased region" description="Polar residues" evidence="1">
    <location>
        <begin position="218"/>
        <end position="228"/>
    </location>
</feature>
<dbReference type="InterPro" id="IPR006674">
    <property type="entry name" value="HD_domain"/>
</dbReference>
<keyword evidence="2" id="KW-0812">Transmembrane</keyword>
<dbReference type="Pfam" id="PF01966">
    <property type="entry name" value="HD"/>
    <property type="match status" value="1"/>
</dbReference>
<evidence type="ECO:0000313" key="5">
    <source>
        <dbReference type="Proteomes" id="UP000053372"/>
    </source>
</evidence>
<dbReference type="AlphaFoldDB" id="A0A0V7ZC69"/>
<evidence type="ECO:0000256" key="2">
    <source>
        <dbReference type="SAM" id="Phobius"/>
    </source>
</evidence>
<dbReference type="GO" id="GO:0016787">
    <property type="term" value="F:hydrolase activity"/>
    <property type="evidence" value="ECO:0007669"/>
    <property type="project" value="UniProtKB-KW"/>
</dbReference>
<feature type="transmembrane region" description="Helical" evidence="2">
    <location>
        <begin position="490"/>
        <end position="509"/>
    </location>
</feature>
<dbReference type="RefSeq" id="WP_027841320.1">
    <property type="nucleotide sequence ID" value="NZ_LMTZ01000162.1"/>
</dbReference>
<evidence type="ECO:0000259" key="3">
    <source>
        <dbReference type="SMART" id="SM00471"/>
    </source>
</evidence>
<dbReference type="InterPro" id="IPR003607">
    <property type="entry name" value="HD/PDEase_dom"/>
</dbReference>
<dbReference type="SUPFAM" id="SSF109604">
    <property type="entry name" value="HD-domain/PDEase-like"/>
    <property type="match status" value="1"/>
</dbReference>
<dbReference type="CDD" id="cd00077">
    <property type="entry name" value="HDc"/>
    <property type="match status" value="1"/>
</dbReference>